<proteinExistence type="predicted"/>
<accession>A0A2G5DE68</accession>
<organism evidence="2 3">
    <name type="scientific">Aquilegia coerulea</name>
    <name type="common">Rocky mountain columbine</name>
    <dbReference type="NCBI Taxonomy" id="218851"/>
    <lineage>
        <taxon>Eukaryota</taxon>
        <taxon>Viridiplantae</taxon>
        <taxon>Streptophyta</taxon>
        <taxon>Embryophyta</taxon>
        <taxon>Tracheophyta</taxon>
        <taxon>Spermatophyta</taxon>
        <taxon>Magnoliopsida</taxon>
        <taxon>Ranunculales</taxon>
        <taxon>Ranunculaceae</taxon>
        <taxon>Thalictroideae</taxon>
        <taxon>Aquilegia</taxon>
    </lineage>
</organism>
<dbReference type="AlphaFoldDB" id="A0A2G5DE68"/>
<evidence type="ECO:0000313" key="3">
    <source>
        <dbReference type="Proteomes" id="UP000230069"/>
    </source>
</evidence>
<dbReference type="Pfam" id="PF08387">
    <property type="entry name" value="FBD"/>
    <property type="match status" value="1"/>
</dbReference>
<dbReference type="EMBL" id="KZ305039">
    <property type="protein sequence ID" value="PIA41527.1"/>
    <property type="molecule type" value="Genomic_DNA"/>
</dbReference>
<dbReference type="Proteomes" id="UP000230069">
    <property type="component" value="Unassembled WGS sequence"/>
</dbReference>
<feature type="domain" description="FBD" evidence="1">
    <location>
        <begin position="46"/>
        <end position="84"/>
    </location>
</feature>
<protein>
    <recommendedName>
        <fullName evidence="1">FBD domain-containing protein</fullName>
    </recommendedName>
</protein>
<evidence type="ECO:0000259" key="1">
    <source>
        <dbReference type="Pfam" id="PF08387"/>
    </source>
</evidence>
<dbReference type="InterPro" id="IPR006566">
    <property type="entry name" value="FBD"/>
</dbReference>
<dbReference type="FunCoup" id="A0A2G5DE68">
    <property type="interactions" value="213"/>
</dbReference>
<name>A0A2G5DE68_AQUCA</name>
<evidence type="ECO:0000313" key="2">
    <source>
        <dbReference type="EMBL" id="PIA41527.1"/>
    </source>
</evidence>
<reference evidence="2 3" key="1">
    <citation type="submission" date="2017-09" db="EMBL/GenBank/DDBJ databases">
        <title>WGS assembly of Aquilegia coerulea Goldsmith.</title>
        <authorList>
            <person name="Hodges S."/>
            <person name="Kramer E."/>
            <person name="Nordborg M."/>
            <person name="Tomkins J."/>
            <person name="Borevitz J."/>
            <person name="Derieg N."/>
            <person name="Yan J."/>
            <person name="Mihaltcheva S."/>
            <person name="Hayes R.D."/>
            <person name="Rokhsar D."/>
        </authorList>
    </citation>
    <scope>NUCLEOTIDE SEQUENCE [LARGE SCALE GENOMIC DNA]</scope>
    <source>
        <strain evidence="3">cv. Goldsmith</strain>
    </source>
</reference>
<gene>
    <name evidence="2" type="ORF">AQUCO_02200153v1</name>
</gene>
<dbReference type="InParanoid" id="A0A2G5DE68"/>
<sequence length="119" mass="13999">MFLLRSYPNLQTLTVFIQTQDENAFVWTFFNMEEYWKTQELNTDGMLKQLRRVEFIKSFGGSEFELDLVRFLLGNANVMEEINIIFSELNLYDAEKSSNLIETIEMFARVSPRAAISYS</sequence>
<dbReference type="OrthoDB" id="1859887at2759"/>
<keyword evidence="3" id="KW-1185">Reference proteome</keyword>